<proteinExistence type="predicted"/>
<accession>A0A3A8MH82</accession>
<evidence type="ECO:0000313" key="3">
    <source>
        <dbReference type="Proteomes" id="UP000273405"/>
    </source>
</evidence>
<dbReference type="EMBL" id="RAWG01000439">
    <property type="protein sequence ID" value="RKH31798.1"/>
    <property type="molecule type" value="Genomic_DNA"/>
</dbReference>
<feature type="region of interest" description="Disordered" evidence="1">
    <location>
        <begin position="56"/>
        <end position="102"/>
    </location>
</feature>
<comment type="caution">
    <text evidence="2">The sequence shown here is derived from an EMBL/GenBank/DDBJ whole genome shotgun (WGS) entry which is preliminary data.</text>
</comment>
<feature type="compositionally biased region" description="Basic and acidic residues" evidence="1">
    <location>
        <begin position="92"/>
        <end position="102"/>
    </location>
</feature>
<protein>
    <submittedName>
        <fullName evidence="2">Uncharacterized protein</fullName>
    </submittedName>
</protein>
<evidence type="ECO:0000313" key="2">
    <source>
        <dbReference type="EMBL" id="RKH31798.1"/>
    </source>
</evidence>
<reference evidence="3" key="1">
    <citation type="submission" date="2018-09" db="EMBL/GenBank/DDBJ databases">
        <authorList>
            <person name="Livingstone P.G."/>
            <person name="Whitworth D.E."/>
        </authorList>
    </citation>
    <scope>NUCLEOTIDE SEQUENCE [LARGE SCALE GENOMIC DNA]</scope>
    <source>
        <strain evidence="3">CA040B</strain>
    </source>
</reference>
<name>A0A3A8MH82_9BACT</name>
<dbReference type="AlphaFoldDB" id="A0A3A8MH82"/>
<sequence>MEGRRCSPQGHTHFQLELQPQVVVLQVLPLYQEHVVLPPAFPQNVMFRASQSGAIHVQPPSEHTAASAVPMGSSANAGPESGTPPQATSSPDSKDSSADFFR</sequence>
<organism evidence="2 3">
    <name type="scientific">Corallococcus sicarius</name>
    <dbReference type="NCBI Taxonomy" id="2316726"/>
    <lineage>
        <taxon>Bacteria</taxon>
        <taxon>Pseudomonadati</taxon>
        <taxon>Myxococcota</taxon>
        <taxon>Myxococcia</taxon>
        <taxon>Myxococcales</taxon>
        <taxon>Cystobacterineae</taxon>
        <taxon>Myxococcaceae</taxon>
        <taxon>Corallococcus</taxon>
    </lineage>
</organism>
<dbReference type="Proteomes" id="UP000273405">
    <property type="component" value="Unassembled WGS sequence"/>
</dbReference>
<keyword evidence="3" id="KW-1185">Reference proteome</keyword>
<gene>
    <name evidence="2" type="ORF">D7X12_38060</name>
</gene>
<evidence type="ECO:0000256" key="1">
    <source>
        <dbReference type="SAM" id="MobiDB-lite"/>
    </source>
</evidence>